<evidence type="ECO:0000256" key="9">
    <source>
        <dbReference type="PIRSR" id="PIRSR001589-1"/>
    </source>
</evidence>
<dbReference type="GO" id="GO:0004066">
    <property type="term" value="F:asparagine synthase (glutamine-hydrolyzing) activity"/>
    <property type="evidence" value="ECO:0007669"/>
    <property type="project" value="UniProtKB-EC"/>
</dbReference>
<name>A0A173R3Z1_9FIRM</name>
<evidence type="ECO:0000256" key="11">
    <source>
        <dbReference type="PIRSR" id="PIRSR001589-3"/>
    </source>
</evidence>
<keyword evidence="4 10" id="KW-0547">Nucleotide-binding</keyword>
<evidence type="ECO:0000259" key="12">
    <source>
        <dbReference type="PROSITE" id="PS51278"/>
    </source>
</evidence>
<dbReference type="SUPFAM" id="SSF56235">
    <property type="entry name" value="N-terminal nucleophile aminohydrolases (Ntn hydrolases)"/>
    <property type="match status" value="1"/>
</dbReference>
<evidence type="ECO:0000256" key="8">
    <source>
        <dbReference type="ARBA" id="ARBA00048741"/>
    </source>
</evidence>
<dbReference type="EC" id="6.3.5.4" evidence="3"/>
<comment type="catalytic activity">
    <reaction evidence="8">
        <text>L-aspartate + L-glutamine + ATP + H2O = L-asparagine + L-glutamate + AMP + diphosphate + H(+)</text>
        <dbReference type="Rhea" id="RHEA:12228"/>
        <dbReference type="ChEBI" id="CHEBI:15377"/>
        <dbReference type="ChEBI" id="CHEBI:15378"/>
        <dbReference type="ChEBI" id="CHEBI:29985"/>
        <dbReference type="ChEBI" id="CHEBI:29991"/>
        <dbReference type="ChEBI" id="CHEBI:30616"/>
        <dbReference type="ChEBI" id="CHEBI:33019"/>
        <dbReference type="ChEBI" id="CHEBI:58048"/>
        <dbReference type="ChEBI" id="CHEBI:58359"/>
        <dbReference type="ChEBI" id="CHEBI:456215"/>
        <dbReference type="EC" id="6.3.5.4"/>
    </reaction>
</comment>
<organism evidence="13 14">
    <name type="scientific">Roseburia intestinalis</name>
    <dbReference type="NCBI Taxonomy" id="166486"/>
    <lineage>
        <taxon>Bacteria</taxon>
        <taxon>Bacillati</taxon>
        <taxon>Bacillota</taxon>
        <taxon>Clostridia</taxon>
        <taxon>Lachnospirales</taxon>
        <taxon>Lachnospiraceae</taxon>
        <taxon>Roseburia</taxon>
    </lineage>
</organism>
<evidence type="ECO:0000256" key="2">
    <source>
        <dbReference type="ARBA" id="ARBA00005752"/>
    </source>
</evidence>
<dbReference type="PIRSF" id="PIRSF001589">
    <property type="entry name" value="Asn_synthetase_glu-h"/>
    <property type="match status" value="1"/>
</dbReference>
<dbReference type="PANTHER" id="PTHR43284">
    <property type="entry name" value="ASPARAGINE SYNTHETASE (GLUTAMINE-HYDROLYZING)"/>
    <property type="match status" value="1"/>
</dbReference>
<dbReference type="InterPro" id="IPR033738">
    <property type="entry name" value="AsnB_N"/>
</dbReference>
<dbReference type="EMBL" id="CYXZ01000001">
    <property type="protein sequence ID" value="CUM72613.1"/>
    <property type="molecule type" value="Genomic_DNA"/>
</dbReference>
<sequence>MCGIAGFCSLKRCYTDRQSFWENILVSMHEKLIHRGGDASGIYLTPHAGLSHQRLSIRDITHGAQPMIRHRDGADYAIVYNGEIYNTDELIPELTSAGYNFLTTSDTEVILYAYMHFGASFVSRLNGIFSFAIWDGAAKQLFLYRDRVGTKPLFYHAKDGELVFASEPKALFCFPDLSPAITENSLRELLAVGPARTPGCGVFQDIYEVLPGHYLCFDAMGLSDTTYWDLKCLPHTDSYEDTVAHVSFLMRDTVKRQMISDVPVCTFLSGGIDSSIVTALAAAYQREHGEVLNTFSFDFTENDIYFQSNSFQPERDLPYVNCMLEHCKTSHTYLECTQETLADMLYAAVDAKDMPGMTDVDASLLYFCSLVKKQNKVTLTGECADEIFGGYPWFYRPELMNRDGFPWSADIDARTAFLDDDVMKSLDLSSYSHARYEESLKKTPHLPDETAEEYRRREIAYLNIKWFMQTLLDRMDRTSMYSGLEARVPFADHRIIDYVYNVPWKMKYQNGVEKALLRDAFRDLLPPELLHRKKSPYPKTYHPDYEKILIARMTDILADSNASILPLIDKKKAKKFMEAPKEYGKPWFGQLMAGPQLLAYFIQLNYWMEKYHLSV</sequence>
<dbReference type="PANTHER" id="PTHR43284:SF1">
    <property type="entry name" value="ASPARAGINE SYNTHETASE"/>
    <property type="match status" value="1"/>
</dbReference>
<dbReference type="InterPro" id="IPR001962">
    <property type="entry name" value="Asn_synthase"/>
</dbReference>
<proteinExistence type="inferred from homology"/>
<reference evidence="13 14" key="1">
    <citation type="submission" date="2015-09" db="EMBL/GenBank/DDBJ databases">
        <authorList>
            <consortium name="Pathogen Informatics"/>
        </authorList>
    </citation>
    <scope>NUCLEOTIDE SEQUENCE [LARGE SCALE GENOMIC DNA]</scope>
    <source>
        <strain evidence="13 14">2789STDY5834960</strain>
    </source>
</reference>
<dbReference type="RefSeq" id="WP_055193072.1">
    <property type="nucleotide sequence ID" value="NZ_CABIYH010000001.1"/>
</dbReference>
<dbReference type="InterPro" id="IPR029055">
    <property type="entry name" value="Ntn_hydrolases_N"/>
</dbReference>
<dbReference type="InterPro" id="IPR014729">
    <property type="entry name" value="Rossmann-like_a/b/a_fold"/>
</dbReference>
<protein>
    <recommendedName>
        <fullName evidence="3">asparagine synthase (glutamine-hydrolyzing)</fullName>
        <ecNumber evidence="3">6.3.5.4</ecNumber>
    </recommendedName>
</protein>
<dbReference type="SUPFAM" id="SSF52402">
    <property type="entry name" value="Adenine nucleotide alpha hydrolases-like"/>
    <property type="match status" value="1"/>
</dbReference>
<dbReference type="Pfam" id="PF13537">
    <property type="entry name" value="GATase_7"/>
    <property type="match status" value="1"/>
</dbReference>
<dbReference type="NCBIfam" id="TIGR01536">
    <property type="entry name" value="asn_synth_AEB"/>
    <property type="match status" value="1"/>
</dbReference>
<dbReference type="Gene3D" id="3.40.50.620">
    <property type="entry name" value="HUPs"/>
    <property type="match status" value="1"/>
</dbReference>
<accession>A0A173R3Z1</accession>
<dbReference type="STRING" id="166486.ERS852572_00167"/>
<dbReference type="OrthoDB" id="9763290at2"/>
<keyword evidence="5 10" id="KW-0067">ATP-binding</keyword>
<feature type="domain" description="Glutamine amidotransferase type-2" evidence="12">
    <location>
        <begin position="2"/>
        <end position="220"/>
    </location>
</feature>
<dbReference type="InterPro" id="IPR006426">
    <property type="entry name" value="Asn_synth_AEB"/>
</dbReference>
<keyword evidence="6 9" id="KW-0061">Asparagine biosynthesis</keyword>
<evidence type="ECO:0000313" key="14">
    <source>
        <dbReference type="Proteomes" id="UP000095350"/>
    </source>
</evidence>
<dbReference type="PaxDb" id="166486-ERS852572_00167"/>
<keyword evidence="9" id="KW-0028">Amino-acid biosynthesis</keyword>
<evidence type="ECO:0000256" key="5">
    <source>
        <dbReference type="ARBA" id="ARBA00022840"/>
    </source>
</evidence>
<dbReference type="GO" id="GO:0005829">
    <property type="term" value="C:cytosol"/>
    <property type="evidence" value="ECO:0007669"/>
    <property type="project" value="TreeGrafter"/>
</dbReference>
<dbReference type="InterPro" id="IPR017932">
    <property type="entry name" value="GATase_2_dom"/>
</dbReference>
<comment type="pathway">
    <text evidence="1">Amino-acid biosynthesis; L-asparagine biosynthesis; L-asparagine from L-aspartate (L-Gln route): step 1/1.</text>
</comment>
<evidence type="ECO:0000256" key="10">
    <source>
        <dbReference type="PIRSR" id="PIRSR001589-2"/>
    </source>
</evidence>
<dbReference type="GO" id="GO:0006529">
    <property type="term" value="P:asparagine biosynthetic process"/>
    <property type="evidence" value="ECO:0007669"/>
    <property type="project" value="UniProtKB-KW"/>
</dbReference>
<dbReference type="AlphaFoldDB" id="A0A173R3Z1"/>
<evidence type="ECO:0000256" key="3">
    <source>
        <dbReference type="ARBA" id="ARBA00012737"/>
    </source>
</evidence>
<feature type="site" description="Important for beta-aspartyl-AMP intermediate formation" evidence="11">
    <location>
        <position position="382"/>
    </location>
</feature>
<dbReference type="GO" id="GO:0005524">
    <property type="term" value="F:ATP binding"/>
    <property type="evidence" value="ECO:0007669"/>
    <property type="project" value="UniProtKB-KW"/>
</dbReference>
<dbReference type="CDD" id="cd00712">
    <property type="entry name" value="AsnB"/>
    <property type="match status" value="1"/>
</dbReference>
<comment type="similarity">
    <text evidence="2">Belongs to the asparagine synthetase family.</text>
</comment>
<dbReference type="PROSITE" id="PS51278">
    <property type="entry name" value="GATASE_TYPE_2"/>
    <property type="match status" value="1"/>
</dbReference>
<keyword evidence="7 9" id="KW-0315">Glutamine amidotransferase</keyword>
<evidence type="ECO:0000313" key="13">
    <source>
        <dbReference type="EMBL" id="CUM72613.1"/>
    </source>
</evidence>
<gene>
    <name evidence="13" type="primary">asnO</name>
    <name evidence="13" type="ORF">ERS852572_00167</name>
</gene>
<evidence type="ECO:0000256" key="6">
    <source>
        <dbReference type="ARBA" id="ARBA00022888"/>
    </source>
</evidence>
<evidence type="ECO:0000256" key="7">
    <source>
        <dbReference type="ARBA" id="ARBA00022962"/>
    </source>
</evidence>
<evidence type="ECO:0000256" key="1">
    <source>
        <dbReference type="ARBA" id="ARBA00005187"/>
    </source>
</evidence>
<dbReference type="CDD" id="cd01991">
    <property type="entry name" value="Asn_synthase_B_C"/>
    <property type="match status" value="1"/>
</dbReference>
<dbReference type="InterPro" id="IPR051786">
    <property type="entry name" value="ASN_synthetase/amidase"/>
</dbReference>
<dbReference type="Proteomes" id="UP000095350">
    <property type="component" value="Unassembled WGS sequence"/>
</dbReference>
<evidence type="ECO:0000256" key="4">
    <source>
        <dbReference type="ARBA" id="ARBA00022741"/>
    </source>
</evidence>
<dbReference type="Pfam" id="PF00733">
    <property type="entry name" value="Asn_synthase"/>
    <property type="match status" value="1"/>
</dbReference>
<dbReference type="Gene3D" id="3.60.20.10">
    <property type="entry name" value="Glutamine Phosphoribosylpyrophosphate, subunit 1, domain 1"/>
    <property type="match status" value="1"/>
</dbReference>
<feature type="active site" description="For GATase activity" evidence="9">
    <location>
        <position position="2"/>
    </location>
</feature>
<feature type="binding site" evidence="10">
    <location>
        <position position="106"/>
    </location>
    <ligand>
        <name>L-glutamine</name>
        <dbReference type="ChEBI" id="CHEBI:58359"/>
    </ligand>
</feature>
<keyword evidence="13" id="KW-0436">Ligase</keyword>